<accession>A0ABV1MMU5</accession>
<keyword evidence="1" id="KW-0472">Membrane</keyword>
<dbReference type="EMBL" id="JBEGDG010000002">
    <property type="protein sequence ID" value="MEQ6353821.1"/>
    <property type="molecule type" value="Genomic_DNA"/>
</dbReference>
<keyword evidence="1" id="KW-0812">Transmembrane</keyword>
<proteinExistence type="predicted"/>
<comment type="caution">
    <text evidence="2">The sequence shown here is derived from an EMBL/GenBank/DDBJ whole genome shotgun (WGS) entry which is preliminary data.</text>
</comment>
<evidence type="ECO:0000256" key="1">
    <source>
        <dbReference type="SAM" id="Phobius"/>
    </source>
</evidence>
<dbReference type="Proteomes" id="UP001478862">
    <property type="component" value="Unassembled WGS sequence"/>
</dbReference>
<organism evidence="2 3">
    <name type="scientific">Lysinibacillus zambalensis</name>
    <dbReference type="NCBI Taxonomy" id="3160866"/>
    <lineage>
        <taxon>Bacteria</taxon>
        <taxon>Bacillati</taxon>
        <taxon>Bacillota</taxon>
        <taxon>Bacilli</taxon>
        <taxon>Bacillales</taxon>
        <taxon>Bacillaceae</taxon>
        <taxon>Lysinibacillus</taxon>
    </lineage>
</organism>
<keyword evidence="1" id="KW-1133">Transmembrane helix</keyword>
<evidence type="ECO:0000313" key="2">
    <source>
        <dbReference type="EMBL" id="MEQ6353821.1"/>
    </source>
</evidence>
<dbReference type="RefSeq" id="WP_349658582.1">
    <property type="nucleotide sequence ID" value="NZ_JBEGDG010000002.1"/>
</dbReference>
<gene>
    <name evidence="2" type="ORF">ABNX05_04275</name>
</gene>
<sequence>METTMVDSERHFKKFLLLWSEQLISAIGSGLWILCYFINFLQLENRGDLCITE</sequence>
<keyword evidence="3" id="KW-1185">Reference proteome</keyword>
<name>A0ABV1MMU5_9BACI</name>
<reference evidence="2 3" key="1">
    <citation type="submission" date="2024-06" db="EMBL/GenBank/DDBJ databases">
        <title>Lysinibacillus zambalefons sp. nov., a Novel Firmicute Isolated from the Poon Bato Zambales Hyperalkaline Spring.</title>
        <authorList>
            <person name="Aja J.A."/>
            <person name="Lazaro J.E.H."/>
            <person name="Llorin L.D."/>
            <person name="Lim K.R."/>
            <person name="Teodosio J."/>
            <person name="Dalisay D.S."/>
        </authorList>
    </citation>
    <scope>NUCLEOTIDE SEQUENCE [LARGE SCALE GENOMIC DNA]</scope>
    <source>
        <strain evidence="2 3">M3</strain>
    </source>
</reference>
<protein>
    <submittedName>
        <fullName evidence="2">Uncharacterized protein</fullName>
    </submittedName>
</protein>
<evidence type="ECO:0000313" key="3">
    <source>
        <dbReference type="Proteomes" id="UP001478862"/>
    </source>
</evidence>
<feature type="transmembrane region" description="Helical" evidence="1">
    <location>
        <begin position="23"/>
        <end position="41"/>
    </location>
</feature>